<evidence type="ECO:0000313" key="3">
    <source>
        <dbReference type="EMBL" id="RRD07107.1"/>
    </source>
</evidence>
<feature type="region of interest" description="Disordered" evidence="1">
    <location>
        <begin position="219"/>
        <end position="294"/>
    </location>
</feature>
<name>A0A3P1TCD3_9ACTN</name>
<comment type="caution">
    <text evidence="3">The sequence shown here is derived from an EMBL/GenBank/DDBJ whole genome shotgun (WGS) entry which is preliminary data.</text>
</comment>
<dbReference type="EMBL" id="RQZG01000001">
    <property type="protein sequence ID" value="RRD07107.1"/>
    <property type="molecule type" value="Genomic_DNA"/>
</dbReference>
<gene>
    <name evidence="3" type="ORF">EII34_01050</name>
</gene>
<feature type="region of interest" description="Disordered" evidence="1">
    <location>
        <begin position="162"/>
        <end position="186"/>
    </location>
</feature>
<feature type="compositionally biased region" description="Pro residues" evidence="1">
    <location>
        <begin position="227"/>
        <end position="239"/>
    </location>
</feature>
<dbReference type="OrthoDB" id="5180791at2"/>
<dbReference type="InterPro" id="IPR047682">
    <property type="entry name" value="SepH-like"/>
</dbReference>
<proteinExistence type="predicted"/>
<feature type="domain" description="DUF3071" evidence="2">
    <location>
        <begin position="2"/>
        <end position="114"/>
    </location>
</feature>
<dbReference type="AlphaFoldDB" id="A0A3P1TCD3"/>
<reference evidence="3 4" key="1">
    <citation type="submission" date="2018-11" db="EMBL/GenBank/DDBJ databases">
        <title>Genomes From Bacteria Associated with the Canine Oral Cavity: a Test Case for Automated Genome-Based Taxonomic Assignment.</title>
        <authorList>
            <person name="Coil D.A."/>
            <person name="Jospin G."/>
            <person name="Darling A.E."/>
            <person name="Wallis C."/>
            <person name="Davis I.J."/>
            <person name="Harris S."/>
            <person name="Eisen J.A."/>
            <person name="Holcombe L.J."/>
            <person name="O'Flynn C."/>
        </authorList>
    </citation>
    <scope>NUCLEOTIDE SEQUENCE [LARGE SCALE GENOMIC DNA]</scope>
    <source>
        <strain evidence="3 4">OH887_COT-365</strain>
    </source>
</reference>
<accession>A0A3P1TCD3</accession>
<organism evidence="3 4">
    <name type="scientific">Arachnia propionica</name>
    <dbReference type="NCBI Taxonomy" id="1750"/>
    <lineage>
        <taxon>Bacteria</taxon>
        <taxon>Bacillati</taxon>
        <taxon>Actinomycetota</taxon>
        <taxon>Actinomycetes</taxon>
        <taxon>Propionibacteriales</taxon>
        <taxon>Propionibacteriaceae</taxon>
        <taxon>Arachnia</taxon>
    </lineage>
</organism>
<dbReference type="InterPro" id="IPR021421">
    <property type="entry name" value="DUF3071"/>
</dbReference>
<protein>
    <submittedName>
        <fullName evidence="3">DUF3071 domain-containing protein</fullName>
    </submittedName>
</protein>
<dbReference type="Proteomes" id="UP000280819">
    <property type="component" value="Unassembled WGS sequence"/>
</dbReference>
<evidence type="ECO:0000313" key="4">
    <source>
        <dbReference type="Proteomes" id="UP000280819"/>
    </source>
</evidence>
<sequence length="294" mass="32381">MESALSPREIQTRIRSGATLAEVAAEAGVEEARLEGFAKPVLAEREHIALTALSCAVRRRGDGAGHRRLGELLTSRLQARSIDADEILWDAWREPDLRWRVVGRLDSLDRTAEFLFDTRGRFSVADNPDARWMIGEELPGPTNPDNENTVDFDDEFALVRATSQPESPPAVPGDDVPSDHFAQGPATSELDDLYDMLSGVSEDSVRIYVGLEDEDTIDDALEAPQPGDDPGPLSAPAPEPEPEPEPEPTIRNRRLPEPIQEALVEGEASNPPPRRKPRRASVPSWDEIMFGSPR</sequence>
<dbReference type="NCBIfam" id="NF040712">
    <property type="entry name" value="SepH"/>
    <property type="match status" value="1"/>
</dbReference>
<evidence type="ECO:0000256" key="1">
    <source>
        <dbReference type="SAM" id="MobiDB-lite"/>
    </source>
</evidence>
<evidence type="ECO:0000259" key="2">
    <source>
        <dbReference type="Pfam" id="PF11268"/>
    </source>
</evidence>
<dbReference type="RefSeq" id="WP_124841873.1">
    <property type="nucleotide sequence ID" value="NZ_RQZG01000001.1"/>
</dbReference>
<dbReference type="Pfam" id="PF11268">
    <property type="entry name" value="DUF3071"/>
    <property type="match status" value="1"/>
</dbReference>